<evidence type="ECO:0000256" key="11">
    <source>
        <dbReference type="ARBA" id="ARBA00069325"/>
    </source>
</evidence>
<evidence type="ECO:0000256" key="2">
    <source>
        <dbReference type="ARBA" id="ARBA00004691"/>
    </source>
</evidence>
<evidence type="ECO:0000256" key="7">
    <source>
        <dbReference type="ARBA" id="ARBA00022785"/>
    </source>
</evidence>
<sequence length="353" mass="39592">MYALYDYDYHLPERLIAQNPAAQRDGSRLLHLCRNNGTLAHRQFHDLVELLAPSDILVVNDTRVVPGRLHGRKETGGKAELLILDYGEPAFAEGDDERRVYHCLIKASKQAAAGTRIYFAEGLVAEVQDFADGIYKVAFSAPGSFDDLLGRIGRMPLPPYIKRDAADPDDADRRRYQTVYAKSQGAIAAPTAGLHFTDTILNRIREKGVTITPVTLHVGYGTFVPVRVGDIRDHRMHEEWFSISTETARQVNQAKDEGRRVVAVGTTSVRTLEYAARENGRLLPGSGRCDLFIYPGYTFRIIDAMITNFHLPKSTLLMLVSAFAGRKTMLQAYAEAVREKYRFFSYGDAMMIE</sequence>
<comment type="catalytic activity">
    <reaction evidence="8 13">
        <text>7-aminomethyl-7-carbaguanosine(34) in tRNA + S-adenosyl-L-methionine = epoxyqueuosine(34) in tRNA + adenine + L-methionine + 2 H(+)</text>
        <dbReference type="Rhea" id="RHEA:32155"/>
        <dbReference type="Rhea" id="RHEA-COMP:10342"/>
        <dbReference type="Rhea" id="RHEA-COMP:18582"/>
        <dbReference type="ChEBI" id="CHEBI:15378"/>
        <dbReference type="ChEBI" id="CHEBI:16708"/>
        <dbReference type="ChEBI" id="CHEBI:57844"/>
        <dbReference type="ChEBI" id="CHEBI:59789"/>
        <dbReference type="ChEBI" id="CHEBI:82833"/>
        <dbReference type="ChEBI" id="CHEBI:194443"/>
        <dbReference type="EC" id="2.4.99.17"/>
    </reaction>
</comment>
<comment type="function">
    <text evidence="13">Transfers and isomerizes the ribose moiety from AdoMet to the 7-aminomethyl group of 7-deazaguanine (preQ1-tRNA) to give epoxyqueuosine (oQ-tRNA).</text>
</comment>
<comment type="pathway">
    <text evidence="2 13">tRNA modification; tRNA-queuosine biosynthesis.</text>
</comment>
<dbReference type="EMBL" id="AP021879">
    <property type="protein sequence ID" value="BBO90045.1"/>
    <property type="molecule type" value="Genomic_DNA"/>
</dbReference>
<keyword evidence="7 13" id="KW-0671">Queuosine biosynthesis</keyword>
<dbReference type="NCBIfam" id="TIGR00113">
    <property type="entry name" value="queA"/>
    <property type="match status" value="1"/>
</dbReference>
<evidence type="ECO:0000313" key="14">
    <source>
        <dbReference type="EMBL" id="BBO90045.1"/>
    </source>
</evidence>
<dbReference type="SUPFAM" id="SSF111337">
    <property type="entry name" value="QueA-like"/>
    <property type="match status" value="1"/>
</dbReference>
<dbReference type="GO" id="GO:0008616">
    <property type="term" value="P:tRNA queuosine(34) biosynthetic process"/>
    <property type="evidence" value="ECO:0007669"/>
    <property type="project" value="UniProtKB-UniRule"/>
</dbReference>
<comment type="subcellular location">
    <subcellularLocation>
        <location evidence="1 13">Cytoplasm</location>
    </subcellularLocation>
</comment>
<keyword evidence="6 13" id="KW-0949">S-adenosyl-L-methionine</keyword>
<dbReference type="Proteomes" id="UP000422108">
    <property type="component" value="Chromosome"/>
</dbReference>
<dbReference type="FunFam" id="3.40.1780.10:FF:000001">
    <property type="entry name" value="S-adenosylmethionine:tRNA ribosyltransferase-isomerase"/>
    <property type="match status" value="1"/>
</dbReference>
<dbReference type="InterPro" id="IPR003699">
    <property type="entry name" value="QueA"/>
</dbReference>
<reference evidence="14 15" key="1">
    <citation type="submission" date="2019-11" db="EMBL/GenBank/DDBJ databases">
        <title>Comparative genomics of hydrocarbon-degrading Desulfosarcina strains.</title>
        <authorList>
            <person name="Watanabe M."/>
            <person name="Kojima H."/>
            <person name="Fukui M."/>
        </authorList>
    </citation>
    <scope>NUCLEOTIDE SEQUENCE [LARGE SCALE GENOMIC DNA]</scope>
    <source>
        <strain evidence="15">oXyS1</strain>
    </source>
</reference>
<dbReference type="AlphaFoldDB" id="A0A5K8ABQ0"/>
<keyword evidence="5 13" id="KW-0808">Transferase</keyword>
<evidence type="ECO:0000256" key="10">
    <source>
        <dbReference type="ARBA" id="ARBA00066503"/>
    </source>
</evidence>
<keyword evidence="15" id="KW-1185">Reference proteome</keyword>
<comment type="similarity">
    <text evidence="9 13">Belongs to the QueA family.</text>
</comment>
<comment type="subunit">
    <text evidence="3 13">Monomer.</text>
</comment>
<evidence type="ECO:0000256" key="5">
    <source>
        <dbReference type="ARBA" id="ARBA00022679"/>
    </source>
</evidence>
<name>A0A5K8ABQ0_9BACT</name>
<dbReference type="Gene3D" id="3.40.1780.10">
    <property type="entry name" value="QueA-like"/>
    <property type="match status" value="1"/>
</dbReference>
<evidence type="ECO:0000256" key="9">
    <source>
        <dbReference type="ARBA" id="ARBA00061210"/>
    </source>
</evidence>
<dbReference type="InterPro" id="IPR042118">
    <property type="entry name" value="QueA_dom1"/>
</dbReference>
<evidence type="ECO:0000256" key="4">
    <source>
        <dbReference type="ARBA" id="ARBA00022490"/>
    </source>
</evidence>
<evidence type="ECO:0000256" key="3">
    <source>
        <dbReference type="ARBA" id="ARBA00011245"/>
    </source>
</evidence>
<keyword evidence="14" id="KW-0413">Isomerase</keyword>
<dbReference type="Gene3D" id="2.40.10.240">
    <property type="entry name" value="QueA-like"/>
    <property type="match status" value="1"/>
</dbReference>
<proteinExistence type="inferred from homology"/>
<protein>
    <recommendedName>
        <fullName evidence="11 13">S-adenosylmethionine:tRNA ribosyltransferase-isomerase</fullName>
        <ecNumber evidence="10 13">2.4.99.17</ecNumber>
    </recommendedName>
    <alternativeName>
        <fullName evidence="12 13">Queuosine biosynthesis protein QueA</fullName>
    </alternativeName>
</protein>
<dbReference type="PANTHER" id="PTHR30307">
    <property type="entry name" value="S-ADENOSYLMETHIONINE:TRNA RIBOSYLTRANSFERASE-ISOMERASE"/>
    <property type="match status" value="1"/>
</dbReference>
<dbReference type="PANTHER" id="PTHR30307:SF0">
    <property type="entry name" value="S-ADENOSYLMETHIONINE:TRNA RIBOSYLTRANSFERASE-ISOMERASE"/>
    <property type="match status" value="1"/>
</dbReference>
<evidence type="ECO:0000313" key="15">
    <source>
        <dbReference type="Proteomes" id="UP000422108"/>
    </source>
</evidence>
<dbReference type="UniPathway" id="UPA00392"/>
<dbReference type="RefSeq" id="WP_155311142.1">
    <property type="nucleotide sequence ID" value="NZ_AP021879.1"/>
</dbReference>
<evidence type="ECO:0000256" key="6">
    <source>
        <dbReference type="ARBA" id="ARBA00022691"/>
    </source>
</evidence>
<dbReference type="InterPro" id="IPR042119">
    <property type="entry name" value="QueA_dom2"/>
</dbReference>
<keyword evidence="4 13" id="KW-0963">Cytoplasm</keyword>
<dbReference type="HAMAP" id="MF_00113">
    <property type="entry name" value="QueA"/>
    <property type="match status" value="1"/>
</dbReference>
<dbReference type="InterPro" id="IPR036100">
    <property type="entry name" value="QueA_sf"/>
</dbReference>
<gene>
    <name evidence="13 14" type="primary">queA</name>
    <name evidence="14" type="ORF">DSCOOX_32250</name>
</gene>
<dbReference type="Pfam" id="PF02547">
    <property type="entry name" value="Queuosine_synth"/>
    <property type="match status" value="1"/>
</dbReference>
<evidence type="ECO:0000256" key="12">
    <source>
        <dbReference type="ARBA" id="ARBA00076160"/>
    </source>
</evidence>
<dbReference type="EC" id="2.4.99.17" evidence="10 13"/>
<evidence type="ECO:0000256" key="8">
    <source>
        <dbReference type="ARBA" id="ARBA00052751"/>
    </source>
</evidence>
<dbReference type="GO" id="GO:0005737">
    <property type="term" value="C:cytoplasm"/>
    <property type="evidence" value="ECO:0007669"/>
    <property type="project" value="UniProtKB-SubCell"/>
</dbReference>
<dbReference type="GO" id="GO:0051075">
    <property type="term" value="F:S-adenosylmethionine:tRNA ribosyltransferase-isomerase activity"/>
    <property type="evidence" value="ECO:0007669"/>
    <property type="project" value="UniProtKB-EC"/>
</dbReference>
<evidence type="ECO:0000256" key="1">
    <source>
        <dbReference type="ARBA" id="ARBA00004496"/>
    </source>
</evidence>
<dbReference type="NCBIfam" id="NF001140">
    <property type="entry name" value="PRK00147.1"/>
    <property type="match status" value="1"/>
</dbReference>
<accession>A0A5K8ABQ0</accession>
<evidence type="ECO:0000256" key="13">
    <source>
        <dbReference type="HAMAP-Rule" id="MF_00113"/>
    </source>
</evidence>
<organism evidence="14 15">
    <name type="scientific">Desulfosarcina ovata subsp. ovata</name>
    <dbReference type="NCBI Taxonomy" id="2752305"/>
    <lineage>
        <taxon>Bacteria</taxon>
        <taxon>Pseudomonadati</taxon>
        <taxon>Thermodesulfobacteriota</taxon>
        <taxon>Desulfobacteria</taxon>
        <taxon>Desulfobacterales</taxon>
        <taxon>Desulfosarcinaceae</taxon>
        <taxon>Desulfosarcina</taxon>
    </lineage>
</organism>